<accession>A0ABX5Y2D5</accession>
<protein>
    <submittedName>
        <fullName evidence="2">Uncharacterized protein</fullName>
    </submittedName>
</protein>
<name>A0ABX5Y2D5_9BACT</name>
<sequence length="459" mass="50104">MGKKPEVTLPWRPRGGYSQGQRSGREETVRQVLQGWSAMRFCPNRSSASLATAIASFLLAFSVSSDPVHAQGMPLPGTGPAGPTGAGAAAGGMPENAGTPPSLQNQPMSPPNRPTPLPGGQASGGGNLPQTAGQEHRIYDLRPYTGYLTKHDHPEQAIVDWVLRETGTDVWFTSPFGFLNADRDQLSVYHTPEMHQVVSGIVDRFVAGEKDPQVLSLRVMTVGNPNWRSRAHLLMQHVNVDSPGVQAWLLSKENAALVLNLLRQRTDTRQVQALDLITYNGQTEKLASTRGRNYVQNVKPAATGWPPYEPETGEIQEGYRLEISPLLSVDGSAIDCVIKASIDQVDQLKPVELDLPLPNAQVHRTKIDVPQVVSWRLHERFRWPSDMVLLLSCGVIASPERPQAAMPLFNLEMLTGTTAGRADALMFIEFRGRASDNLTTTPLVPQISAGFGAPHRGRY</sequence>
<feature type="compositionally biased region" description="Low complexity" evidence="1">
    <location>
        <begin position="12"/>
        <end position="22"/>
    </location>
</feature>
<feature type="compositionally biased region" description="Gly residues" evidence="1">
    <location>
        <begin position="79"/>
        <end position="90"/>
    </location>
</feature>
<proteinExistence type="predicted"/>
<reference evidence="2 3" key="1">
    <citation type="submission" date="2019-02" db="EMBL/GenBank/DDBJ databases">
        <title>Deep-cultivation of Planctomycetes and their phenomic and genomic characterization uncovers novel biology.</title>
        <authorList>
            <person name="Wiegand S."/>
            <person name="Jogler M."/>
            <person name="Boedeker C."/>
            <person name="Pinto D."/>
            <person name="Vollmers J."/>
            <person name="Rivas-Marin E."/>
            <person name="Kohn T."/>
            <person name="Peeters S.H."/>
            <person name="Heuer A."/>
            <person name="Rast P."/>
            <person name="Oberbeckmann S."/>
            <person name="Bunk B."/>
            <person name="Jeske O."/>
            <person name="Meyerdierks A."/>
            <person name="Storesund J.E."/>
            <person name="Kallscheuer N."/>
            <person name="Luecker S."/>
            <person name="Lage O.M."/>
            <person name="Pohl T."/>
            <person name="Merkel B.J."/>
            <person name="Hornburger P."/>
            <person name="Mueller R.-W."/>
            <person name="Bruemmer F."/>
            <person name="Labrenz M."/>
            <person name="Spormann A.M."/>
            <person name="Op den Camp H."/>
            <person name="Overmann J."/>
            <person name="Amann R."/>
            <person name="Jetten M.S.M."/>
            <person name="Mascher T."/>
            <person name="Medema M.H."/>
            <person name="Devos D.P."/>
            <person name="Kaster A.-K."/>
            <person name="Ovreas L."/>
            <person name="Rohde M."/>
            <person name="Galperin M.Y."/>
            <person name="Jogler C."/>
        </authorList>
    </citation>
    <scope>NUCLEOTIDE SEQUENCE [LARGE SCALE GENOMIC DNA]</scope>
    <source>
        <strain evidence="2 3">TBK1r</strain>
    </source>
</reference>
<feature type="region of interest" description="Disordered" evidence="1">
    <location>
        <begin position="1"/>
        <end position="26"/>
    </location>
</feature>
<feature type="compositionally biased region" description="Pro residues" evidence="1">
    <location>
        <begin position="108"/>
        <end position="117"/>
    </location>
</feature>
<keyword evidence="3" id="KW-1185">Reference proteome</keyword>
<dbReference type="Proteomes" id="UP000318081">
    <property type="component" value="Chromosome"/>
</dbReference>
<feature type="region of interest" description="Disordered" evidence="1">
    <location>
        <begin position="72"/>
        <end position="132"/>
    </location>
</feature>
<evidence type="ECO:0000256" key="1">
    <source>
        <dbReference type="SAM" id="MobiDB-lite"/>
    </source>
</evidence>
<evidence type="ECO:0000313" key="2">
    <source>
        <dbReference type="EMBL" id="QDV87681.1"/>
    </source>
</evidence>
<organism evidence="2 3">
    <name type="scientific">Stieleria magnilauensis</name>
    <dbReference type="NCBI Taxonomy" id="2527963"/>
    <lineage>
        <taxon>Bacteria</taxon>
        <taxon>Pseudomonadati</taxon>
        <taxon>Planctomycetota</taxon>
        <taxon>Planctomycetia</taxon>
        <taxon>Pirellulales</taxon>
        <taxon>Pirellulaceae</taxon>
        <taxon>Stieleria</taxon>
    </lineage>
</organism>
<evidence type="ECO:0000313" key="3">
    <source>
        <dbReference type="Proteomes" id="UP000318081"/>
    </source>
</evidence>
<dbReference type="EMBL" id="CP036432">
    <property type="protein sequence ID" value="QDV87681.1"/>
    <property type="molecule type" value="Genomic_DNA"/>
</dbReference>
<gene>
    <name evidence="2" type="ORF">TBK1r_67120</name>
</gene>